<dbReference type="OMA" id="HYYLFCR"/>
<keyword evidence="6 13" id="KW-1133">Transmembrane helix</keyword>
<dbReference type="AlphaFoldDB" id="A0A914AQU6"/>
<dbReference type="Proteomes" id="UP000887568">
    <property type="component" value="Unplaced"/>
</dbReference>
<evidence type="ECO:0000256" key="6">
    <source>
        <dbReference type="ARBA" id="ARBA00022989"/>
    </source>
</evidence>
<name>A0A914AQU6_PATMI</name>
<protein>
    <recommendedName>
        <fullName evidence="13">Protein tweety homolog</fullName>
    </recommendedName>
</protein>
<dbReference type="GO" id="GO:0072320">
    <property type="term" value="F:volume-sensitive chloride channel activity"/>
    <property type="evidence" value="ECO:0007669"/>
    <property type="project" value="TreeGrafter"/>
</dbReference>
<organism evidence="15 16">
    <name type="scientific">Patiria miniata</name>
    <name type="common">Bat star</name>
    <name type="synonym">Asterina miniata</name>
    <dbReference type="NCBI Taxonomy" id="46514"/>
    <lineage>
        <taxon>Eukaryota</taxon>
        <taxon>Metazoa</taxon>
        <taxon>Echinodermata</taxon>
        <taxon>Eleutherozoa</taxon>
        <taxon>Asterozoa</taxon>
        <taxon>Asteroidea</taxon>
        <taxon>Valvatacea</taxon>
        <taxon>Valvatida</taxon>
        <taxon>Asterinidae</taxon>
        <taxon>Patiria</taxon>
    </lineage>
</organism>
<evidence type="ECO:0000256" key="10">
    <source>
        <dbReference type="ARBA" id="ARBA00023180"/>
    </source>
</evidence>
<keyword evidence="16" id="KW-1185">Reference proteome</keyword>
<sequence length="572" mass="63092">MWYLVNFKYADEFVTFWLTEFFHNWPHVSYLGFEKISSTFEPWELKYVQTLIFWAAIPVLWLLASLLVLVIYGTCQCCKNKKRRAHPVPNREQKTKCLKCGVIFMVLLCAAFVGAGLYANETTATGVQHLVQSAEDVNSTIKTAEGEISKIQTGITVDLAGEVKELEDIFRLPSSNASRQRMLQETTQVLKSMLAKAGGNVSHISEEYSNGLDLSGAITDVQYYETFRWLGLIGVFCFELVICLVVLCGAFTQSRCAHVSSAILCLTGMVIVWCMAGADMFVTLGISDFCADPDVYIKREAKMKAGLSDAFLDYYMTCGQTLSPFSKEVSLANTNLALAGTTLDRIASLAKGYYDNAGPKIAEAKTTLDSVTSSVLTLAGNLDCTSSGLHKDYVTSLYAVCYDSVVGLTVMLLSFVLTGLLYTFTIFGAIKLIGRLPKRKLPYAVDQEDPFLPPNDNTATLERYRRNVEPPPRRQDNPPVTLPSDPRARPTSLVGSVHGYRPHSPKPNDGPNLFNYLQREGYEPGPSGWGAPTAAGAAHSSSSNQPPVGRDRFDSPPPSYTLAMSRDHQRRN</sequence>
<evidence type="ECO:0000256" key="2">
    <source>
        <dbReference type="ARBA" id="ARBA00009849"/>
    </source>
</evidence>
<keyword evidence="12 13" id="KW-0407">Ion channel</keyword>
<proteinExistence type="inferred from homology"/>
<dbReference type="OrthoDB" id="187568at2759"/>
<keyword evidence="8 13" id="KW-0472">Membrane</keyword>
<dbReference type="InterPro" id="IPR006990">
    <property type="entry name" value="Tweety"/>
</dbReference>
<dbReference type="GeneID" id="119736089"/>
<dbReference type="Pfam" id="PF04906">
    <property type="entry name" value="Tweety"/>
    <property type="match status" value="1"/>
</dbReference>
<dbReference type="PANTHER" id="PTHR12424:SF8">
    <property type="entry name" value="PROTEIN TWEETY"/>
    <property type="match status" value="1"/>
</dbReference>
<evidence type="ECO:0000256" key="5">
    <source>
        <dbReference type="ARBA" id="ARBA00022692"/>
    </source>
</evidence>
<dbReference type="RefSeq" id="XP_038066023.1">
    <property type="nucleotide sequence ID" value="XM_038210095.1"/>
</dbReference>
<comment type="subcellular location">
    <subcellularLocation>
        <location evidence="1 13">Cell membrane</location>
        <topology evidence="1 13">Multi-pass membrane protein</topology>
    </subcellularLocation>
</comment>
<evidence type="ECO:0000256" key="8">
    <source>
        <dbReference type="ARBA" id="ARBA00023136"/>
    </source>
</evidence>
<keyword evidence="9 13" id="KW-0869">Chloride channel</keyword>
<evidence type="ECO:0000256" key="14">
    <source>
        <dbReference type="SAM" id="MobiDB-lite"/>
    </source>
</evidence>
<feature type="transmembrane region" description="Helical" evidence="13">
    <location>
        <begin position="263"/>
        <end position="286"/>
    </location>
</feature>
<feature type="transmembrane region" description="Helical" evidence="13">
    <location>
        <begin position="51"/>
        <end position="75"/>
    </location>
</feature>
<keyword evidence="11 13" id="KW-0868">Chloride</keyword>
<keyword evidence="7 13" id="KW-0406">Ion transport</keyword>
<keyword evidence="5 13" id="KW-0812">Transmembrane</keyword>
<dbReference type="GO" id="GO:0005229">
    <property type="term" value="F:intracellularly calcium-gated chloride channel activity"/>
    <property type="evidence" value="ECO:0007669"/>
    <property type="project" value="TreeGrafter"/>
</dbReference>
<evidence type="ECO:0000313" key="16">
    <source>
        <dbReference type="Proteomes" id="UP000887568"/>
    </source>
</evidence>
<accession>A0A914AQU6</accession>
<comment type="similarity">
    <text evidence="2 13">Belongs to the tweety family.</text>
</comment>
<feature type="transmembrane region" description="Helical" evidence="13">
    <location>
        <begin position="229"/>
        <end position="251"/>
    </location>
</feature>
<feature type="compositionally biased region" description="Basic and acidic residues" evidence="14">
    <location>
        <begin position="462"/>
        <end position="476"/>
    </location>
</feature>
<feature type="transmembrane region" description="Helical" evidence="13">
    <location>
        <begin position="405"/>
        <end position="430"/>
    </location>
</feature>
<feature type="region of interest" description="Disordered" evidence="14">
    <location>
        <begin position="446"/>
        <end position="572"/>
    </location>
</feature>
<evidence type="ECO:0000256" key="7">
    <source>
        <dbReference type="ARBA" id="ARBA00023065"/>
    </source>
</evidence>
<evidence type="ECO:0000256" key="1">
    <source>
        <dbReference type="ARBA" id="ARBA00004651"/>
    </source>
</evidence>
<evidence type="ECO:0000256" key="11">
    <source>
        <dbReference type="ARBA" id="ARBA00023214"/>
    </source>
</evidence>
<feature type="transmembrane region" description="Helical" evidence="13">
    <location>
        <begin position="96"/>
        <end position="119"/>
    </location>
</feature>
<keyword evidence="4" id="KW-1003">Cell membrane</keyword>
<keyword evidence="3 13" id="KW-0813">Transport</keyword>
<evidence type="ECO:0000256" key="4">
    <source>
        <dbReference type="ARBA" id="ARBA00022475"/>
    </source>
</evidence>
<evidence type="ECO:0000256" key="3">
    <source>
        <dbReference type="ARBA" id="ARBA00022448"/>
    </source>
</evidence>
<evidence type="ECO:0000256" key="9">
    <source>
        <dbReference type="ARBA" id="ARBA00023173"/>
    </source>
</evidence>
<evidence type="ECO:0000256" key="12">
    <source>
        <dbReference type="ARBA" id="ARBA00023303"/>
    </source>
</evidence>
<dbReference type="PANTHER" id="PTHR12424">
    <property type="entry name" value="TWEETY-RELATED"/>
    <property type="match status" value="1"/>
</dbReference>
<dbReference type="EnsemblMetazoa" id="XM_038210095.1">
    <property type="protein sequence ID" value="XP_038066023.1"/>
    <property type="gene ID" value="LOC119736089"/>
</dbReference>
<dbReference type="GO" id="GO:0005886">
    <property type="term" value="C:plasma membrane"/>
    <property type="evidence" value="ECO:0007669"/>
    <property type="project" value="UniProtKB-SubCell"/>
</dbReference>
<reference evidence="15" key="1">
    <citation type="submission" date="2022-11" db="UniProtKB">
        <authorList>
            <consortium name="EnsemblMetazoa"/>
        </authorList>
    </citation>
    <scope>IDENTIFICATION</scope>
</reference>
<comment type="function">
    <text evidence="13">Probable chloride channel.</text>
</comment>
<dbReference type="GO" id="GO:0034707">
    <property type="term" value="C:chloride channel complex"/>
    <property type="evidence" value="ECO:0007669"/>
    <property type="project" value="UniProtKB-UniRule"/>
</dbReference>
<keyword evidence="10" id="KW-0325">Glycoprotein</keyword>
<evidence type="ECO:0000256" key="13">
    <source>
        <dbReference type="RuleBase" id="RU361114"/>
    </source>
</evidence>
<evidence type="ECO:0000313" key="15">
    <source>
        <dbReference type="EnsemblMetazoa" id="XP_038066023.1"/>
    </source>
</evidence>